<feature type="signal peptide" evidence="1">
    <location>
        <begin position="1"/>
        <end position="18"/>
    </location>
</feature>
<dbReference type="HOGENOM" id="CLU_1029458_0_0_9"/>
<evidence type="ECO:0000313" key="2">
    <source>
        <dbReference type="EMBL" id="AET67887.1"/>
    </source>
</evidence>
<dbReference type="Proteomes" id="UP000006346">
    <property type="component" value="Chromosome"/>
</dbReference>
<dbReference type="eggNOG" id="ENOG5033X2Z">
    <property type="taxonomic scope" value="Bacteria"/>
</dbReference>
<name>G7WBA6_DESOD</name>
<proteinExistence type="predicted"/>
<dbReference type="KEGG" id="dor:Desor_2291"/>
<gene>
    <name evidence="2" type="ordered locus">Desor_2291</name>
</gene>
<dbReference type="PROSITE" id="PS51257">
    <property type="entry name" value="PROKAR_LIPOPROTEIN"/>
    <property type="match status" value="1"/>
</dbReference>
<reference evidence="3" key="1">
    <citation type="submission" date="2011-11" db="EMBL/GenBank/DDBJ databases">
        <title>Complete sequence of Desulfosporosinus orientis DSM 765.</title>
        <authorList>
            <person name="Lucas S."/>
            <person name="Han J."/>
            <person name="Lapidus A."/>
            <person name="Cheng J.-F."/>
            <person name="Goodwin L."/>
            <person name="Pitluck S."/>
            <person name="Peters L."/>
            <person name="Ovchinnikova G."/>
            <person name="Teshima H."/>
            <person name="Detter J.C."/>
            <person name="Han C."/>
            <person name="Tapia R."/>
            <person name="Land M."/>
            <person name="Hauser L."/>
            <person name="Kyrpides N."/>
            <person name="Ivanova N."/>
            <person name="Pagani I."/>
            <person name="Pester M."/>
            <person name="Spring S."/>
            <person name="Ollivier B."/>
            <person name="Rattei T."/>
            <person name="Klenk H.-P."/>
            <person name="Wagner M."/>
            <person name="Loy A."/>
            <person name="Woyke T."/>
        </authorList>
    </citation>
    <scope>NUCLEOTIDE SEQUENCE [LARGE SCALE GENOMIC DNA]</scope>
    <source>
        <strain evidence="3">ATCC 19365 / DSM 765 / NCIMB 8382 / VKM B-1628</strain>
    </source>
</reference>
<organism evidence="2 3">
    <name type="scientific">Desulfosporosinus orientis (strain ATCC 19365 / DSM 765 / NCIMB 8382 / VKM B-1628 / Singapore I)</name>
    <name type="common">Desulfotomaculum orientis</name>
    <dbReference type="NCBI Taxonomy" id="768706"/>
    <lineage>
        <taxon>Bacteria</taxon>
        <taxon>Bacillati</taxon>
        <taxon>Bacillota</taxon>
        <taxon>Clostridia</taxon>
        <taxon>Eubacteriales</taxon>
        <taxon>Desulfitobacteriaceae</taxon>
        <taxon>Desulfosporosinus</taxon>
    </lineage>
</organism>
<sequence length="270" mass="30139">MKKLQILILIVTVFLSMAMCGCSGTSEPSPTAEIENYQYNNYLDEKNQLIFSYTNIFDSAGEPDQTGTVTFTSSKDNVVMMYSVLKNTNKETPEEFLDNFSPLKGEVLEGNAVVGLNDDTYLKTGEAAIPCAFYCVIDIDFIVYVEIACETDDEAEIWYNRLRSNAVYLESAAGTNTSTLDEDEALNLLSDELSGMLTEDTVIVSLGKDTVNGEDCWMFATGKNTPEKFTAEEHFAVKEDGSIYVLDIYNSNEYIPYTRLYFSDPPEDEG</sequence>
<evidence type="ECO:0000256" key="1">
    <source>
        <dbReference type="SAM" id="SignalP"/>
    </source>
</evidence>
<keyword evidence="1" id="KW-0732">Signal</keyword>
<reference evidence="2 3" key="2">
    <citation type="journal article" date="2012" name="J. Bacteriol.">
        <title>Complete genome sequences of Desulfosporosinus orientis DSM765T, Desulfosporosinus youngiae DSM17734T, Desulfosporosinus meridiei DSM13257T, and Desulfosporosinus acidiphilus DSM22704T.</title>
        <authorList>
            <person name="Pester M."/>
            <person name="Brambilla E."/>
            <person name="Alazard D."/>
            <person name="Rattei T."/>
            <person name="Weinmaier T."/>
            <person name="Han J."/>
            <person name="Lucas S."/>
            <person name="Lapidus A."/>
            <person name="Cheng J.F."/>
            <person name="Goodwin L."/>
            <person name="Pitluck S."/>
            <person name="Peters L."/>
            <person name="Ovchinnikova G."/>
            <person name="Teshima H."/>
            <person name="Detter J.C."/>
            <person name="Han C.S."/>
            <person name="Tapia R."/>
            <person name="Land M.L."/>
            <person name="Hauser L."/>
            <person name="Kyrpides N.C."/>
            <person name="Ivanova N.N."/>
            <person name="Pagani I."/>
            <person name="Huntmann M."/>
            <person name="Wei C.L."/>
            <person name="Davenport K.W."/>
            <person name="Daligault H."/>
            <person name="Chain P.S."/>
            <person name="Chen A."/>
            <person name="Mavromatis K."/>
            <person name="Markowitz V."/>
            <person name="Szeto E."/>
            <person name="Mikhailova N."/>
            <person name="Pati A."/>
            <person name="Wagner M."/>
            <person name="Woyke T."/>
            <person name="Ollivier B."/>
            <person name="Klenk H.P."/>
            <person name="Spring S."/>
            <person name="Loy A."/>
        </authorList>
    </citation>
    <scope>NUCLEOTIDE SEQUENCE [LARGE SCALE GENOMIC DNA]</scope>
    <source>
        <strain evidence="3">ATCC 19365 / DSM 765 / NCIMB 8382 / VKM B-1628</strain>
    </source>
</reference>
<accession>G7WBA6</accession>
<dbReference type="STRING" id="768706.Desor_2291"/>
<dbReference type="PATRIC" id="fig|768706.3.peg.2302"/>
<dbReference type="RefSeq" id="WP_014184696.1">
    <property type="nucleotide sequence ID" value="NC_016584.1"/>
</dbReference>
<keyword evidence="3" id="KW-1185">Reference proteome</keyword>
<evidence type="ECO:0000313" key="3">
    <source>
        <dbReference type="Proteomes" id="UP000006346"/>
    </source>
</evidence>
<protein>
    <recommendedName>
        <fullName evidence="4">DUF5067 domain-containing protein</fullName>
    </recommendedName>
</protein>
<evidence type="ECO:0008006" key="4">
    <source>
        <dbReference type="Google" id="ProtNLM"/>
    </source>
</evidence>
<dbReference type="AlphaFoldDB" id="G7WBA6"/>
<dbReference type="OrthoDB" id="9847542at2"/>
<dbReference type="EMBL" id="CP003108">
    <property type="protein sequence ID" value="AET67887.1"/>
    <property type="molecule type" value="Genomic_DNA"/>
</dbReference>
<feature type="chain" id="PRO_5038827922" description="DUF5067 domain-containing protein" evidence="1">
    <location>
        <begin position="19"/>
        <end position="270"/>
    </location>
</feature>